<protein>
    <submittedName>
        <fullName evidence="1">Uncharacterized protein</fullName>
    </submittedName>
</protein>
<dbReference type="AlphaFoldDB" id="X0VS67"/>
<evidence type="ECO:0000313" key="1">
    <source>
        <dbReference type="EMBL" id="GAG21065.1"/>
    </source>
</evidence>
<reference evidence="1" key="1">
    <citation type="journal article" date="2014" name="Front. Microbiol.">
        <title>High frequency of phylogenetically diverse reductive dehalogenase-homologous genes in deep subseafloor sedimentary metagenomes.</title>
        <authorList>
            <person name="Kawai M."/>
            <person name="Futagami T."/>
            <person name="Toyoda A."/>
            <person name="Takaki Y."/>
            <person name="Nishi S."/>
            <person name="Hori S."/>
            <person name="Arai W."/>
            <person name="Tsubouchi T."/>
            <person name="Morono Y."/>
            <person name="Uchiyama I."/>
            <person name="Ito T."/>
            <person name="Fujiyama A."/>
            <person name="Inagaki F."/>
            <person name="Takami H."/>
        </authorList>
    </citation>
    <scope>NUCLEOTIDE SEQUENCE</scope>
    <source>
        <strain evidence="1">Expedition CK06-06</strain>
    </source>
</reference>
<accession>X0VS67</accession>
<proteinExistence type="predicted"/>
<sequence>YHRMHDEKDKYKLIHFHLEWRDKKKAEEQIRKNKESERLHKLTFKY</sequence>
<organism evidence="1">
    <name type="scientific">marine sediment metagenome</name>
    <dbReference type="NCBI Taxonomy" id="412755"/>
    <lineage>
        <taxon>unclassified sequences</taxon>
        <taxon>metagenomes</taxon>
        <taxon>ecological metagenomes</taxon>
    </lineage>
</organism>
<dbReference type="EMBL" id="BARS01035661">
    <property type="protein sequence ID" value="GAG21065.1"/>
    <property type="molecule type" value="Genomic_DNA"/>
</dbReference>
<gene>
    <name evidence="1" type="ORF">S01H1_54916</name>
</gene>
<name>X0VS67_9ZZZZ</name>
<feature type="non-terminal residue" evidence="1">
    <location>
        <position position="1"/>
    </location>
</feature>
<comment type="caution">
    <text evidence="1">The sequence shown here is derived from an EMBL/GenBank/DDBJ whole genome shotgun (WGS) entry which is preliminary data.</text>
</comment>